<evidence type="ECO:0000313" key="2">
    <source>
        <dbReference type="Proteomes" id="UP000247773"/>
    </source>
</evidence>
<reference evidence="1 2" key="1">
    <citation type="submission" date="2017-04" db="EMBL/GenBank/DDBJ databases">
        <title>Isolation of lytic bacteriophages infecting Pseudomonas strains for biocontrol of fish and shrimp spoilage during chilled storage.</title>
        <authorList>
            <person name="Yang Z."/>
            <person name="Tao X."/>
            <person name="Gao L."/>
            <person name="Rao S."/>
        </authorList>
    </citation>
    <scope>NUCLEOTIDE SEQUENCE [LARGE SCALE GENOMIC DNA]</scope>
</reference>
<dbReference type="EMBL" id="KY971610">
    <property type="protein sequence ID" value="ASD52059.1"/>
    <property type="molecule type" value="Genomic_DNA"/>
</dbReference>
<evidence type="ECO:0000313" key="1">
    <source>
        <dbReference type="EMBL" id="ASD52059.1"/>
    </source>
</evidence>
<protein>
    <submittedName>
        <fullName evidence="1">Tail completion and sheath stabilizer protein</fullName>
    </submittedName>
</protein>
<accession>A0A2U7NBT5</accession>
<gene>
    <name evidence="1" type="ORF">PspYZU05_107</name>
</gene>
<proteinExistence type="predicted"/>
<organism evidence="1 2">
    <name type="scientific">Pseudomonas phage PspYZU05</name>
    <dbReference type="NCBI Taxonomy" id="1983556"/>
    <lineage>
        <taxon>Viruses</taxon>
        <taxon>Duplodnaviria</taxon>
        <taxon>Heunggongvirae</taxon>
        <taxon>Uroviricota</taxon>
        <taxon>Caudoviricetes</taxon>
        <taxon>Pantevenvirales</taxon>
        <taxon>Straboviridae</taxon>
        <taxon>Jiangsuvirus</taxon>
        <taxon>Jiangsuvirus pspyzu05</taxon>
    </lineage>
</organism>
<name>A0A2U7NBT5_9CAUD</name>
<keyword evidence="2" id="KW-1185">Reference proteome</keyword>
<dbReference type="Proteomes" id="UP000247773">
    <property type="component" value="Genome"/>
</dbReference>
<sequence length="194" mass="22094">MSAQNRLFNQTNTTNFVVDIPDHGLTKAFTLNAQSAAIPGIRIPISELPSGTQGLGRAQLPGSTFEFDPLMVRFLVDENLESWLSMYKWMLSINNYITSENSNWTRRNDYFITVHILDNAKKNIVMSVHYYGAWCADLSEIEYNYTEDSDPAMICTAIIPYKYLLIEKNGVIIEKRENPELPKGPGMHPSLRNK</sequence>